<dbReference type="eggNOG" id="arCOG02508">
    <property type="taxonomic scope" value="Archaea"/>
</dbReference>
<dbReference type="Pfam" id="PF00801">
    <property type="entry name" value="PKD"/>
    <property type="match status" value="1"/>
</dbReference>
<feature type="domain" description="PKD" evidence="1">
    <location>
        <begin position="237"/>
        <end position="317"/>
    </location>
</feature>
<dbReference type="PANTHER" id="PTHR36842:SF1">
    <property type="entry name" value="PROTEIN TOLB"/>
    <property type="match status" value="1"/>
</dbReference>
<dbReference type="SMART" id="SM00089">
    <property type="entry name" value="PKD"/>
    <property type="match status" value="3"/>
</dbReference>
<dbReference type="HOGENOM" id="CLU_710996_0_0_2"/>
<reference evidence="2 3" key="1">
    <citation type="journal article" date="2010" name="Stand. Genomic Sci.">
        <title>Complete genome sequence of Methanoplanus petrolearius type strain (SEBR 4847).</title>
        <authorList>
            <person name="Brambilla E."/>
            <person name="Djao O.D."/>
            <person name="Daligault H."/>
            <person name="Lapidus A."/>
            <person name="Lucas S."/>
            <person name="Hammon N."/>
            <person name="Nolan M."/>
            <person name="Tice H."/>
            <person name="Cheng J.F."/>
            <person name="Han C."/>
            <person name="Tapia R."/>
            <person name="Goodwin L."/>
            <person name="Pitluck S."/>
            <person name="Liolios K."/>
            <person name="Ivanova N."/>
            <person name="Mavromatis K."/>
            <person name="Mikhailova N."/>
            <person name="Pati A."/>
            <person name="Chen A."/>
            <person name="Palaniappan K."/>
            <person name="Land M."/>
            <person name="Hauser L."/>
            <person name="Chang Y.J."/>
            <person name="Jeffries C.D."/>
            <person name="Rohde M."/>
            <person name="Spring S."/>
            <person name="Sikorski J."/>
            <person name="Goker M."/>
            <person name="Woyke T."/>
            <person name="Bristow J."/>
            <person name="Eisen J.A."/>
            <person name="Markowitz V."/>
            <person name="Hugenholtz P."/>
            <person name="Kyrpides N.C."/>
            <person name="Klenk H.P."/>
        </authorList>
    </citation>
    <scope>NUCLEOTIDE SEQUENCE [LARGE SCALE GENOMIC DNA]</scope>
    <source>
        <strain evidence="3">DSM 11571 / OCM 486 / SEBR 4847</strain>
    </source>
</reference>
<dbReference type="Gene3D" id="2.60.40.10">
    <property type="entry name" value="Immunoglobulins"/>
    <property type="match status" value="3"/>
</dbReference>
<keyword evidence="3" id="KW-1185">Reference proteome</keyword>
<evidence type="ECO:0000313" key="3">
    <source>
        <dbReference type="Proteomes" id="UP000006565"/>
    </source>
</evidence>
<dbReference type="Pfam" id="PF18911">
    <property type="entry name" value="PKD_4"/>
    <property type="match status" value="2"/>
</dbReference>
<feature type="domain" description="PKD" evidence="1">
    <location>
        <begin position="77"/>
        <end position="133"/>
    </location>
</feature>
<evidence type="ECO:0000313" key="2">
    <source>
        <dbReference type="EMBL" id="ADN37325.1"/>
    </source>
</evidence>
<dbReference type="STRING" id="679926.Mpet_2582"/>
<dbReference type="InterPro" id="IPR035986">
    <property type="entry name" value="PKD_dom_sf"/>
</dbReference>
<dbReference type="Proteomes" id="UP000006565">
    <property type="component" value="Chromosome"/>
</dbReference>
<gene>
    <name evidence="2" type="ordered locus">Mpet_2582</name>
</gene>
<dbReference type="SUPFAM" id="SSF49299">
    <property type="entry name" value="PKD domain"/>
    <property type="match status" value="3"/>
</dbReference>
<dbReference type="EMBL" id="CP002117">
    <property type="protein sequence ID" value="ADN37325.1"/>
    <property type="molecule type" value="Genomic_DNA"/>
</dbReference>
<dbReference type="KEGG" id="mpi:Mpet_2582"/>
<sequence precursor="true">MKFMGKIGILFFFMLVLLSIICMPASAGELVANDGLNVAASFSVVDYNEGSSDIGSNPLIVKFTDTSEKKSHTIKYWKWDLDGDGSYSDDYEVDDADDADTEHTYTSTGTYNVSLKVIDENGNYSISYKEIEVVASKYAPVAGFSVDDRYGSAPFTVSFEDASNESDYYDDRDIEDYYWEFYDEDNDDIDVITSTSKNPSIKFKEEGKYTVRHTVVDEEGVAGTIVEEDWITVTSDISASFSASPTTGIAPLTVTFTANPGDYDIDQYYWNFGDGKTSSETSKTTSHTYNSAGSYSVTLTVYEGSNSYTTSSKTIAVNAKSTTPSVTYTIETTAPTTATATEVVPGSVSPGTTIFGIPGTEYFRSEMGRFYNFYEEYRSIIAGFFGMS</sequence>
<organism evidence="2 3">
    <name type="scientific">Methanolacinia petrolearia (strain DSM 11571 / OCM 486 / SEBR 4847)</name>
    <name type="common">Methanoplanus petrolearius</name>
    <dbReference type="NCBI Taxonomy" id="679926"/>
    <lineage>
        <taxon>Archaea</taxon>
        <taxon>Methanobacteriati</taxon>
        <taxon>Methanobacteriota</taxon>
        <taxon>Stenosarchaea group</taxon>
        <taxon>Methanomicrobia</taxon>
        <taxon>Methanomicrobiales</taxon>
        <taxon>Methanomicrobiaceae</taxon>
        <taxon>Methanolacinia</taxon>
    </lineage>
</organism>
<evidence type="ECO:0000259" key="1">
    <source>
        <dbReference type="PROSITE" id="PS50093"/>
    </source>
</evidence>
<dbReference type="AlphaFoldDB" id="E1RFM1"/>
<dbReference type="PANTHER" id="PTHR36842">
    <property type="entry name" value="PROTEIN TOLB HOMOLOG"/>
    <property type="match status" value="1"/>
</dbReference>
<accession>E1RFM1</accession>
<dbReference type="InterPro" id="IPR022409">
    <property type="entry name" value="PKD/Chitinase_dom"/>
</dbReference>
<dbReference type="CDD" id="cd00146">
    <property type="entry name" value="PKD"/>
    <property type="match status" value="2"/>
</dbReference>
<dbReference type="PROSITE" id="PS50093">
    <property type="entry name" value="PKD"/>
    <property type="match status" value="2"/>
</dbReference>
<dbReference type="InterPro" id="IPR000601">
    <property type="entry name" value="PKD_dom"/>
</dbReference>
<proteinExistence type="predicted"/>
<dbReference type="InterPro" id="IPR013783">
    <property type="entry name" value="Ig-like_fold"/>
</dbReference>
<name>E1RFM1_METP4</name>
<protein>
    <submittedName>
        <fullName evidence="2">PKD domain containing protein</fullName>
    </submittedName>
</protein>